<dbReference type="EMBL" id="LBSA01000009">
    <property type="protein sequence ID" value="KKQ10034.1"/>
    <property type="molecule type" value="Genomic_DNA"/>
</dbReference>
<organism evidence="1 2">
    <name type="scientific">Candidatus Daviesbacteria bacterium GW2011_GWB1_36_5</name>
    <dbReference type="NCBI Taxonomy" id="1618426"/>
    <lineage>
        <taxon>Bacteria</taxon>
        <taxon>Candidatus Daviesiibacteriota</taxon>
    </lineage>
</organism>
<dbReference type="Proteomes" id="UP000034492">
    <property type="component" value="Unassembled WGS sequence"/>
</dbReference>
<dbReference type="AlphaFoldDB" id="A0A0G0HD36"/>
<evidence type="ECO:0000313" key="2">
    <source>
        <dbReference type="Proteomes" id="UP000034492"/>
    </source>
</evidence>
<accession>A0A0G0HD36</accession>
<protein>
    <submittedName>
        <fullName evidence="1">Uncharacterized protein</fullName>
    </submittedName>
</protein>
<comment type="caution">
    <text evidence="1">The sequence shown here is derived from an EMBL/GenBank/DDBJ whole genome shotgun (WGS) entry which is preliminary data.</text>
</comment>
<proteinExistence type="predicted"/>
<reference evidence="1 2" key="1">
    <citation type="journal article" date="2015" name="Nature">
        <title>rRNA introns, odd ribosomes, and small enigmatic genomes across a large radiation of phyla.</title>
        <authorList>
            <person name="Brown C.T."/>
            <person name="Hug L.A."/>
            <person name="Thomas B.C."/>
            <person name="Sharon I."/>
            <person name="Castelle C.J."/>
            <person name="Singh A."/>
            <person name="Wilkins M.J."/>
            <person name="Williams K.H."/>
            <person name="Banfield J.F."/>
        </authorList>
    </citation>
    <scope>NUCLEOTIDE SEQUENCE [LARGE SCALE GENOMIC DNA]</scope>
</reference>
<name>A0A0G0HD36_9BACT</name>
<gene>
    <name evidence="1" type="ORF">US19_C0009G0036</name>
</gene>
<sequence>MTVIKSKLLSHKAKRNLVFKTGEEILVEKKNGWLKNLEKKRC</sequence>
<evidence type="ECO:0000313" key="1">
    <source>
        <dbReference type="EMBL" id="KKQ10034.1"/>
    </source>
</evidence>